<dbReference type="AlphaFoldDB" id="V6KRU7"/>
<dbReference type="SMART" id="SM00530">
    <property type="entry name" value="HTH_XRE"/>
    <property type="match status" value="2"/>
</dbReference>
<organism evidence="3 4">
    <name type="scientific">Streptomyces roseochromogenus subsp. oscitans DS 12.976</name>
    <dbReference type="NCBI Taxonomy" id="1352936"/>
    <lineage>
        <taxon>Bacteria</taxon>
        <taxon>Bacillati</taxon>
        <taxon>Actinomycetota</taxon>
        <taxon>Actinomycetes</taxon>
        <taxon>Kitasatosporales</taxon>
        <taxon>Streptomycetaceae</taxon>
        <taxon>Streptomyces</taxon>
    </lineage>
</organism>
<dbReference type="PANTHER" id="PTHR46558">
    <property type="entry name" value="TRACRIPTIONAL REGULATORY PROTEIN-RELATED-RELATED"/>
    <property type="match status" value="1"/>
</dbReference>
<evidence type="ECO:0000313" key="4">
    <source>
        <dbReference type="Proteomes" id="UP000017984"/>
    </source>
</evidence>
<dbReference type="Proteomes" id="UP000017984">
    <property type="component" value="Chromosome"/>
</dbReference>
<feature type="domain" description="HTH cro/C1-type" evidence="2">
    <location>
        <begin position="50"/>
        <end position="104"/>
    </location>
</feature>
<name>V6KRU7_STRRC</name>
<sequence length="267" mass="28394">MGAAVGVTGTAVARWESGEDFPPGEKLPALAAVLGEPIDVLFPRDGMPDLADLRCDAGLSQREAAETIGASRVPLSNAERGKRKLNDAYIEPLAKAYKATTEELLVAQERSFGNLAPDEPSAEQWPIPRTLAEKITYMMTTYPPGNQPPQDAEIAQAINTKAGQDLVTADVIRALRTGAQTVVGPQNPAVLEGLAEVFSVPVMYFQPNEQAARQITEVAELLKAINDRKILALAARGNEDGLSPDMISIVANLAAGIRTGTIPGDDR</sequence>
<dbReference type="PANTHER" id="PTHR46558:SF4">
    <property type="entry name" value="DNA-BIDING PHAGE PROTEIN"/>
    <property type="match status" value="1"/>
</dbReference>
<dbReference type="PROSITE" id="PS50943">
    <property type="entry name" value="HTH_CROC1"/>
    <property type="match status" value="2"/>
</dbReference>
<dbReference type="Pfam" id="PF13560">
    <property type="entry name" value="HTH_31"/>
    <property type="match status" value="1"/>
</dbReference>
<reference evidence="3 4" key="1">
    <citation type="journal article" date="2014" name="Genome Announc.">
        <title>Draft Genome Sequence of Streptomyces roseochromogenes subsp. oscitans DS 12.976, Producer of the Aminocoumarin Antibiotic Clorobiocin.</title>
        <authorList>
            <person name="Ruckert C."/>
            <person name="Kalinowski J."/>
            <person name="Heide L."/>
            <person name="Apel A.K."/>
        </authorList>
    </citation>
    <scope>NUCLEOTIDE SEQUENCE [LARGE SCALE GENOMIC DNA]</scope>
    <source>
        <strain evidence="3 4">DS 12.976</strain>
    </source>
</reference>
<proteinExistence type="predicted"/>
<evidence type="ECO:0000313" key="3">
    <source>
        <dbReference type="EMBL" id="EST31679.1"/>
    </source>
</evidence>
<feature type="domain" description="HTH cro/C1-type" evidence="2">
    <location>
        <begin position="1"/>
        <end position="41"/>
    </location>
</feature>
<dbReference type="CDD" id="cd00093">
    <property type="entry name" value="HTH_XRE"/>
    <property type="match status" value="2"/>
</dbReference>
<dbReference type="InterPro" id="IPR001387">
    <property type="entry name" value="Cro/C1-type_HTH"/>
</dbReference>
<dbReference type="EMBL" id="AWQX01000140">
    <property type="protein sequence ID" value="EST31679.1"/>
    <property type="molecule type" value="Genomic_DNA"/>
</dbReference>
<dbReference type="PATRIC" id="fig|1352936.5.peg.3403"/>
<dbReference type="SUPFAM" id="SSF47413">
    <property type="entry name" value="lambda repressor-like DNA-binding domains"/>
    <property type="match status" value="2"/>
</dbReference>
<protein>
    <recommendedName>
        <fullName evidence="2">HTH cro/C1-type domain-containing protein</fullName>
    </recommendedName>
</protein>
<gene>
    <name evidence="3" type="ORF">M878_16170</name>
</gene>
<comment type="caution">
    <text evidence="3">The sequence shown here is derived from an EMBL/GenBank/DDBJ whole genome shotgun (WGS) entry which is preliminary data.</text>
</comment>
<evidence type="ECO:0000259" key="2">
    <source>
        <dbReference type="PROSITE" id="PS50943"/>
    </source>
</evidence>
<dbReference type="GO" id="GO:0003677">
    <property type="term" value="F:DNA binding"/>
    <property type="evidence" value="ECO:0007669"/>
    <property type="project" value="UniProtKB-KW"/>
</dbReference>
<dbReference type="InterPro" id="IPR010982">
    <property type="entry name" value="Lambda_DNA-bd_dom_sf"/>
</dbReference>
<keyword evidence="4" id="KW-1185">Reference proteome</keyword>
<keyword evidence="1" id="KW-0238">DNA-binding</keyword>
<accession>V6KRU7</accession>
<evidence type="ECO:0000256" key="1">
    <source>
        <dbReference type="ARBA" id="ARBA00023125"/>
    </source>
</evidence>
<dbReference type="HOGENOM" id="CLU_933557_0_0_11"/>
<dbReference type="Gene3D" id="1.10.260.40">
    <property type="entry name" value="lambda repressor-like DNA-binding domains"/>
    <property type="match status" value="3"/>
</dbReference>